<organism evidence="2 3">
    <name type="scientific">Operophtera brumata</name>
    <name type="common">Winter moth</name>
    <name type="synonym">Phalaena brumata</name>
    <dbReference type="NCBI Taxonomy" id="104452"/>
    <lineage>
        <taxon>Eukaryota</taxon>
        <taxon>Metazoa</taxon>
        <taxon>Ecdysozoa</taxon>
        <taxon>Arthropoda</taxon>
        <taxon>Hexapoda</taxon>
        <taxon>Insecta</taxon>
        <taxon>Pterygota</taxon>
        <taxon>Neoptera</taxon>
        <taxon>Endopterygota</taxon>
        <taxon>Lepidoptera</taxon>
        <taxon>Glossata</taxon>
        <taxon>Ditrysia</taxon>
        <taxon>Geometroidea</taxon>
        <taxon>Geometridae</taxon>
        <taxon>Larentiinae</taxon>
        <taxon>Operophtera</taxon>
    </lineage>
</organism>
<reference evidence="2 3" key="1">
    <citation type="journal article" date="2015" name="Genome Biol. Evol.">
        <title>The genome of winter moth (Operophtera brumata) provides a genomic perspective on sexual dimorphism and phenology.</title>
        <authorList>
            <person name="Derks M.F."/>
            <person name="Smit S."/>
            <person name="Salis L."/>
            <person name="Schijlen E."/>
            <person name="Bossers A."/>
            <person name="Mateman C."/>
            <person name="Pijl A.S."/>
            <person name="de Ridder D."/>
            <person name="Groenen M.A."/>
            <person name="Visser M.E."/>
            <person name="Megens H.J."/>
        </authorList>
    </citation>
    <scope>NUCLEOTIDE SEQUENCE [LARGE SCALE GENOMIC DNA]</scope>
    <source>
        <strain evidence="2">WM2013NL</strain>
        <tissue evidence="2">Head and thorax</tissue>
    </source>
</reference>
<accession>A0A0L7LNW0</accession>
<feature type="chain" id="PRO_5005573399" evidence="1">
    <location>
        <begin position="20"/>
        <end position="136"/>
    </location>
</feature>
<name>A0A0L7LNW0_OPEBR</name>
<dbReference type="AlphaFoldDB" id="A0A0L7LNW0"/>
<gene>
    <name evidence="2" type="ORF">OBRU01_05346</name>
</gene>
<evidence type="ECO:0000256" key="1">
    <source>
        <dbReference type="SAM" id="SignalP"/>
    </source>
</evidence>
<sequence>MNSLLLVLIINILVISSSGNHNVSQTDRYVIACHTTDFECFKRQFRALRDKFLLGNMELGIDFYEPYKYRYGDTGTCIMFSGVEDSELVGISLDAKSLQFTMTIETTLNIHQIMNATVCDVPKEGSVNDPNGILSL</sequence>
<dbReference type="EMBL" id="JTDY01000498">
    <property type="protein sequence ID" value="KOB76906.1"/>
    <property type="molecule type" value="Genomic_DNA"/>
</dbReference>
<proteinExistence type="predicted"/>
<keyword evidence="1" id="KW-0732">Signal</keyword>
<protein>
    <submittedName>
        <fullName evidence="2">Putative Transmembrane protein</fullName>
    </submittedName>
</protein>
<keyword evidence="2" id="KW-0812">Transmembrane</keyword>
<dbReference type="Proteomes" id="UP000037510">
    <property type="component" value="Unassembled WGS sequence"/>
</dbReference>
<keyword evidence="2" id="KW-0472">Membrane</keyword>
<keyword evidence="3" id="KW-1185">Reference proteome</keyword>
<comment type="caution">
    <text evidence="2">The sequence shown here is derived from an EMBL/GenBank/DDBJ whole genome shotgun (WGS) entry which is preliminary data.</text>
</comment>
<feature type="signal peptide" evidence="1">
    <location>
        <begin position="1"/>
        <end position="19"/>
    </location>
</feature>
<evidence type="ECO:0000313" key="3">
    <source>
        <dbReference type="Proteomes" id="UP000037510"/>
    </source>
</evidence>
<evidence type="ECO:0000313" key="2">
    <source>
        <dbReference type="EMBL" id="KOB76906.1"/>
    </source>
</evidence>